<name>A0A402D7Q2_MICAE</name>
<dbReference type="EMBL" id="BIFY01000001">
    <property type="protein sequence ID" value="GCE58211.1"/>
    <property type="molecule type" value="Genomic_DNA"/>
</dbReference>
<keyword evidence="3" id="KW-0238">DNA-binding</keyword>
<dbReference type="CDD" id="cd17275">
    <property type="entry name" value="RMtype1_S_MjaORF132P-TRD1-CR1_like"/>
    <property type="match status" value="1"/>
</dbReference>
<dbReference type="InterPro" id="IPR052021">
    <property type="entry name" value="Type-I_RS_S_subunit"/>
</dbReference>
<evidence type="ECO:0000256" key="2">
    <source>
        <dbReference type="ARBA" id="ARBA00022747"/>
    </source>
</evidence>
<dbReference type="CDD" id="cd17261">
    <property type="entry name" value="RMtype1_S_EcoKI-TRD2-CR2_like"/>
    <property type="match status" value="1"/>
</dbReference>
<dbReference type="InterPro" id="IPR044946">
    <property type="entry name" value="Restrct_endonuc_typeI_TRD_sf"/>
</dbReference>
<comment type="similarity">
    <text evidence="1">Belongs to the type-I restriction system S methylase family.</text>
</comment>
<evidence type="ECO:0000313" key="5">
    <source>
        <dbReference type="EMBL" id="GCE58211.1"/>
    </source>
</evidence>
<dbReference type="InterPro" id="IPR000055">
    <property type="entry name" value="Restrct_endonuc_typeI_TRD"/>
</dbReference>
<dbReference type="PANTHER" id="PTHR30408:SF12">
    <property type="entry name" value="TYPE I RESTRICTION ENZYME MJAVIII SPECIFICITY SUBUNIT"/>
    <property type="match status" value="1"/>
</dbReference>
<dbReference type="GO" id="GO:0003677">
    <property type="term" value="F:DNA binding"/>
    <property type="evidence" value="ECO:0007669"/>
    <property type="project" value="UniProtKB-KW"/>
</dbReference>
<dbReference type="SUPFAM" id="SSF116734">
    <property type="entry name" value="DNA methylase specificity domain"/>
    <property type="match status" value="2"/>
</dbReference>
<dbReference type="Pfam" id="PF01420">
    <property type="entry name" value="Methylase_S"/>
    <property type="match status" value="1"/>
</dbReference>
<dbReference type="Proteomes" id="UP000289660">
    <property type="component" value="Unassembled WGS sequence"/>
</dbReference>
<dbReference type="PANTHER" id="PTHR30408">
    <property type="entry name" value="TYPE-1 RESTRICTION ENZYME ECOKI SPECIFICITY PROTEIN"/>
    <property type="match status" value="1"/>
</dbReference>
<comment type="caution">
    <text evidence="5">The sequence shown here is derived from an EMBL/GenBank/DDBJ whole genome shotgun (WGS) entry which is preliminary data.</text>
</comment>
<keyword evidence="2" id="KW-0680">Restriction system</keyword>
<organism evidence="5 6">
    <name type="scientific">Microcystis aeruginosa NIES-4285</name>
    <dbReference type="NCBI Taxonomy" id="2497681"/>
    <lineage>
        <taxon>Bacteria</taxon>
        <taxon>Bacillati</taxon>
        <taxon>Cyanobacteriota</taxon>
        <taxon>Cyanophyceae</taxon>
        <taxon>Oscillatoriophycideae</taxon>
        <taxon>Chroococcales</taxon>
        <taxon>Microcystaceae</taxon>
        <taxon>Microcystis</taxon>
    </lineage>
</organism>
<dbReference type="RefSeq" id="WP_130756264.1">
    <property type="nucleotide sequence ID" value="NZ_BIFY01000001.1"/>
</dbReference>
<dbReference type="Gene3D" id="3.90.220.20">
    <property type="entry name" value="DNA methylase specificity domains"/>
    <property type="match status" value="2"/>
</dbReference>
<proteinExistence type="inferred from homology"/>
<dbReference type="GO" id="GO:0009307">
    <property type="term" value="P:DNA restriction-modification system"/>
    <property type="evidence" value="ECO:0007669"/>
    <property type="project" value="UniProtKB-KW"/>
</dbReference>
<sequence>MKKSTVFPILPLGKICILHSGGTPRRSNNKYYGGNIPWAKIADLDTENGIVVDTEEYITVEGLQAINNRIFPKGSILLAMYGSIGKLAIAGRDISCNQAILGIQIKDKEHLDINYLRLWLTSIKATLEFQGRGVTQQNISKSIVEKLEIPLPPLEEQRRIAAILDKADGVRRKRKEAIRLTDELLKSTFLEMFGDPVTNPKGWEVRELGDCVKDIESGWSPKCDTRQAEPEEWGVLKLGAVTYGHFNPDENKAMLPDDVPRQELEIKTGDLLVTRKNTYELVGASAFVQMTRPKLMLPDLIFRLRLIDGIDPVYVWQTLSQKTMRLKLSGLAGGTAGSMPNISKARLRTLPFPVPPQLLQLKYREIFNQFWLKKEHQKESEEISENLFNSLLQRAFRGEL</sequence>
<feature type="domain" description="Type I restriction modification DNA specificity" evidence="4">
    <location>
        <begin position="12"/>
        <end position="169"/>
    </location>
</feature>
<dbReference type="AlphaFoldDB" id="A0A402D7Q2"/>
<accession>A0A402D7Q2</accession>
<evidence type="ECO:0000259" key="4">
    <source>
        <dbReference type="Pfam" id="PF01420"/>
    </source>
</evidence>
<evidence type="ECO:0000256" key="1">
    <source>
        <dbReference type="ARBA" id="ARBA00010923"/>
    </source>
</evidence>
<protein>
    <submittedName>
        <fullName evidence="5">Type-1 restriction enzyme EcoKI specificity protein</fullName>
    </submittedName>
</protein>
<evidence type="ECO:0000256" key="3">
    <source>
        <dbReference type="ARBA" id="ARBA00023125"/>
    </source>
</evidence>
<evidence type="ECO:0000313" key="6">
    <source>
        <dbReference type="Proteomes" id="UP000289660"/>
    </source>
</evidence>
<reference evidence="6" key="1">
    <citation type="submission" date="2018-12" db="EMBL/GenBank/DDBJ databases">
        <title>Genome sequence of Microcystis aeruginosa NIES-4285.</title>
        <authorList>
            <person name="Tanabe Y."/>
        </authorList>
    </citation>
    <scope>NUCLEOTIDE SEQUENCE [LARGE SCALE GENOMIC DNA]</scope>
    <source>
        <strain evidence="6">NIES-4285</strain>
    </source>
</reference>
<gene>
    <name evidence="5" type="primary">hsdS_1</name>
    <name evidence="5" type="ORF">MiAbB_00116</name>
</gene>